<dbReference type="Proteomes" id="UP000276133">
    <property type="component" value="Unassembled WGS sequence"/>
</dbReference>
<comment type="caution">
    <text evidence="1">The sequence shown here is derived from an EMBL/GenBank/DDBJ whole genome shotgun (WGS) entry which is preliminary data.</text>
</comment>
<accession>A0A3M7R8J1</accession>
<dbReference type="EMBL" id="REGN01004023">
    <property type="protein sequence ID" value="RNA19548.1"/>
    <property type="molecule type" value="Genomic_DNA"/>
</dbReference>
<proteinExistence type="predicted"/>
<evidence type="ECO:0000313" key="2">
    <source>
        <dbReference type="Proteomes" id="UP000276133"/>
    </source>
</evidence>
<gene>
    <name evidence="1" type="ORF">BpHYR1_021473</name>
</gene>
<protein>
    <submittedName>
        <fullName evidence="1">Uncharacterized protein</fullName>
    </submittedName>
</protein>
<reference evidence="1 2" key="1">
    <citation type="journal article" date="2018" name="Sci. Rep.">
        <title>Genomic signatures of local adaptation to the degree of environmental predictability in rotifers.</title>
        <authorList>
            <person name="Franch-Gras L."/>
            <person name="Hahn C."/>
            <person name="Garcia-Roger E.M."/>
            <person name="Carmona M.J."/>
            <person name="Serra M."/>
            <person name="Gomez A."/>
        </authorList>
    </citation>
    <scope>NUCLEOTIDE SEQUENCE [LARGE SCALE GENOMIC DNA]</scope>
    <source>
        <strain evidence="1">HYR1</strain>
    </source>
</reference>
<sequence length="330" mass="39301">MNYSLMNNQDLFKEKRNNKDTIYRNENRSELSCHKCICLNLARANSNKHLKKLFHLSYPLYLNEPELLAKLMVVICCWSDNKLINLENFLKLLRKKAFKIDEIKKKFEKKLTFDKKLTWQKSECPRIVLIENLSNRLKNFIELAVYLLRFRDAKPYLKIRFSTSKMSGWSLGTGYKKQKWIFALDRSILLHIVWTFCVSGNKANFKKVVLVAKNTNTTFKYIYITSLKTDLNCQIKAKKILVIFNEHNVYTSLANLQIMSKIHIDDYKIFLFLRSCTESNTKTYNNHDRKDARKSFKMIVDLNGIDHQNRLKQSSMKSLTRRRYRDEMKM</sequence>
<organism evidence="1 2">
    <name type="scientific">Brachionus plicatilis</name>
    <name type="common">Marine rotifer</name>
    <name type="synonym">Brachionus muelleri</name>
    <dbReference type="NCBI Taxonomy" id="10195"/>
    <lineage>
        <taxon>Eukaryota</taxon>
        <taxon>Metazoa</taxon>
        <taxon>Spiralia</taxon>
        <taxon>Gnathifera</taxon>
        <taxon>Rotifera</taxon>
        <taxon>Eurotatoria</taxon>
        <taxon>Monogononta</taxon>
        <taxon>Pseudotrocha</taxon>
        <taxon>Ploima</taxon>
        <taxon>Brachionidae</taxon>
        <taxon>Brachionus</taxon>
    </lineage>
</organism>
<evidence type="ECO:0000313" key="1">
    <source>
        <dbReference type="EMBL" id="RNA19548.1"/>
    </source>
</evidence>
<keyword evidence="2" id="KW-1185">Reference proteome</keyword>
<dbReference type="AlphaFoldDB" id="A0A3M7R8J1"/>
<name>A0A3M7R8J1_BRAPC</name>